<dbReference type="RefSeq" id="WP_377065294.1">
    <property type="nucleotide sequence ID" value="NZ_JBHSJJ010000007.1"/>
</dbReference>
<comment type="caution">
    <text evidence="2">The sequence shown here is derived from an EMBL/GenBank/DDBJ whole genome shotgun (WGS) entry which is preliminary data.</text>
</comment>
<dbReference type="Pfam" id="PF17116">
    <property type="entry name" value="T9SS_plug_1st"/>
    <property type="match status" value="1"/>
</dbReference>
<evidence type="ECO:0000313" key="2">
    <source>
        <dbReference type="EMBL" id="MFC4872711.1"/>
    </source>
</evidence>
<reference evidence="3" key="1">
    <citation type="journal article" date="2019" name="Int. J. Syst. Evol. Microbiol.">
        <title>The Global Catalogue of Microorganisms (GCM) 10K type strain sequencing project: providing services to taxonomists for standard genome sequencing and annotation.</title>
        <authorList>
            <consortium name="The Broad Institute Genomics Platform"/>
            <consortium name="The Broad Institute Genome Sequencing Center for Infectious Disease"/>
            <person name="Wu L."/>
            <person name="Ma J."/>
        </authorList>
    </citation>
    <scope>NUCLEOTIDE SEQUENCE [LARGE SCALE GENOMIC DNA]</scope>
    <source>
        <strain evidence="3">CGMCC 4.7466</strain>
    </source>
</reference>
<dbReference type="InterPro" id="IPR031345">
    <property type="entry name" value="T9SS_Plug_N"/>
</dbReference>
<keyword evidence="3" id="KW-1185">Reference proteome</keyword>
<name>A0ABV9T2F5_9BACT</name>
<dbReference type="InterPro" id="IPR013783">
    <property type="entry name" value="Ig-like_fold"/>
</dbReference>
<protein>
    <submittedName>
        <fullName evidence="2">Type IX secretion system plug protein domain-containing protein</fullName>
    </submittedName>
</protein>
<feature type="domain" description="Type 9 secretion system plug protein N-terminal" evidence="1">
    <location>
        <begin position="36"/>
        <end position="161"/>
    </location>
</feature>
<proteinExistence type="predicted"/>
<dbReference type="EMBL" id="JBHSJJ010000007">
    <property type="protein sequence ID" value="MFC4872711.1"/>
    <property type="molecule type" value="Genomic_DNA"/>
</dbReference>
<evidence type="ECO:0000259" key="1">
    <source>
        <dbReference type="Pfam" id="PF17116"/>
    </source>
</evidence>
<dbReference type="Gene3D" id="2.60.40.10">
    <property type="entry name" value="Immunoglobulins"/>
    <property type="match status" value="1"/>
</dbReference>
<gene>
    <name evidence="2" type="ORF">ACFPFU_13525</name>
</gene>
<evidence type="ECO:0000313" key="3">
    <source>
        <dbReference type="Proteomes" id="UP001595818"/>
    </source>
</evidence>
<organism evidence="2 3">
    <name type="scientific">Negadavirga shengliensis</name>
    <dbReference type="NCBI Taxonomy" id="1389218"/>
    <lineage>
        <taxon>Bacteria</taxon>
        <taxon>Pseudomonadati</taxon>
        <taxon>Bacteroidota</taxon>
        <taxon>Cytophagia</taxon>
        <taxon>Cytophagales</taxon>
        <taxon>Cyclobacteriaceae</taxon>
        <taxon>Negadavirga</taxon>
    </lineage>
</organism>
<dbReference type="Proteomes" id="UP001595818">
    <property type="component" value="Unassembled WGS sequence"/>
</dbReference>
<accession>A0ABV9T2F5</accession>
<sequence length="425" mass="50166">MKYLRITYFTVLFMFPAVFYLNAQEIYEDRVYDQNIQSVRLFPMSGDFSDQMNSPVIALNSPKPLVLHFDDIAYEADMYSAKIIHCNADWTKSGLRDADYLGQYNEYNLNTYEYAINTRIPYIHYTFQIPKVNRSGNYIIKVYRGRNESETVFTKRFMVYQNVLGMGAQLVPPSKNEDRRTSQQININVNYQNRELLDPANNTMVVIRQNQRWDNAVFGLKHTSIREDRRELQYQLFDGSNTFRAGNEFRFIDLRYVRTRGRNISAVRMEEDVVFAEAGIDESRKGQGYLEYLDLNGQYGVLNVERQNHELESEYMLVTFNLKTDELSETPYVLGSLSGWGTNPDARMVYDKKKGLYQATLLLKQGWYDYQYGLPTEEGWDMEPFEGSHFQTENEYEIFFYYRDMGSRYDELIGYTVLNPNKRRL</sequence>